<sequence length="256" mass="27554">MPGRFGSSGFCLLLLAWPVAALAQGAEIGGIGSIAVDAAAVADEQRARVTGDETFQGGFTCRAPSGPGGTGPILCESQVNPVLPAFQFSLSWHLDRETGDRVIDSIAIRHAGKAEPFQIIDDAGSRAMTQVDNNGFETIDANFDGYLDFRLIAETAAGPNVPYRNWLWSEEESRFVENAGLNEIVSAEFDPETQEILSRWRSSAAEGGVDVYTWDDLTPVLIHREADKYNGPADCTRSFFDLIGGELTKTGEAACT</sequence>
<evidence type="ECO:0000313" key="2">
    <source>
        <dbReference type="EMBL" id="ABS62051.1"/>
    </source>
</evidence>
<dbReference type="RefSeq" id="WP_011995342.1">
    <property type="nucleotide sequence ID" value="NC_009719.1"/>
</dbReference>
<evidence type="ECO:0000313" key="3">
    <source>
        <dbReference type="Proteomes" id="UP000006377"/>
    </source>
</evidence>
<dbReference type="KEGG" id="pla:Plav_0428"/>
<dbReference type="HOGENOM" id="CLU_1085231_0_0_5"/>
<protein>
    <submittedName>
        <fullName evidence="2">Uncharacterized protein</fullName>
    </submittedName>
</protein>
<keyword evidence="1" id="KW-0732">Signal</keyword>
<keyword evidence="3" id="KW-1185">Reference proteome</keyword>
<gene>
    <name evidence="2" type="ordered locus">Plav_0428</name>
</gene>
<accession>A7HQ68</accession>
<dbReference type="AlphaFoldDB" id="A7HQ68"/>
<dbReference type="OrthoDB" id="672290at2"/>
<organism evidence="2 3">
    <name type="scientific">Parvibaculum lavamentivorans (strain DS-1 / DSM 13023 / NCIMB 13966)</name>
    <dbReference type="NCBI Taxonomy" id="402881"/>
    <lineage>
        <taxon>Bacteria</taxon>
        <taxon>Pseudomonadati</taxon>
        <taxon>Pseudomonadota</taxon>
        <taxon>Alphaproteobacteria</taxon>
        <taxon>Hyphomicrobiales</taxon>
        <taxon>Parvibaculaceae</taxon>
        <taxon>Parvibaculum</taxon>
    </lineage>
</organism>
<proteinExistence type="predicted"/>
<feature type="chain" id="PRO_5002710382" evidence="1">
    <location>
        <begin position="24"/>
        <end position="256"/>
    </location>
</feature>
<evidence type="ECO:0000256" key="1">
    <source>
        <dbReference type="SAM" id="SignalP"/>
    </source>
</evidence>
<dbReference type="NCBIfam" id="NF047539">
    <property type="entry name" value="XAC2610_fam"/>
    <property type="match status" value="1"/>
</dbReference>
<dbReference type="STRING" id="402881.Plav_0428"/>
<feature type="signal peptide" evidence="1">
    <location>
        <begin position="1"/>
        <end position="23"/>
    </location>
</feature>
<name>A7HQ68_PARL1</name>
<dbReference type="EMBL" id="CP000774">
    <property type="protein sequence ID" value="ABS62051.1"/>
    <property type="molecule type" value="Genomic_DNA"/>
</dbReference>
<dbReference type="eggNOG" id="ENOG502ZCHI">
    <property type="taxonomic scope" value="Bacteria"/>
</dbReference>
<dbReference type="InterPro" id="IPR058087">
    <property type="entry name" value="XAC2610_dom"/>
</dbReference>
<reference evidence="2 3" key="1">
    <citation type="journal article" date="2011" name="Stand. Genomic Sci.">
        <title>Complete genome sequence of Parvibaculum lavamentivorans type strain (DS-1(T)).</title>
        <authorList>
            <person name="Schleheck D."/>
            <person name="Weiss M."/>
            <person name="Pitluck S."/>
            <person name="Bruce D."/>
            <person name="Land M.L."/>
            <person name="Han S."/>
            <person name="Saunders E."/>
            <person name="Tapia R."/>
            <person name="Detter C."/>
            <person name="Brettin T."/>
            <person name="Han J."/>
            <person name="Woyke T."/>
            <person name="Goodwin L."/>
            <person name="Pennacchio L."/>
            <person name="Nolan M."/>
            <person name="Cook A.M."/>
            <person name="Kjelleberg S."/>
            <person name="Thomas T."/>
        </authorList>
    </citation>
    <scope>NUCLEOTIDE SEQUENCE [LARGE SCALE GENOMIC DNA]</scope>
    <source>
        <strain evidence="3">DS-1 / DSM 13023 / NCIMB 13966</strain>
    </source>
</reference>
<dbReference type="Proteomes" id="UP000006377">
    <property type="component" value="Chromosome"/>
</dbReference>